<accession>A0A0A9WIT4</accession>
<protein>
    <submittedName>
        <fullName evidence="2">Uncharacterized protein</fullName>
    </submittedName>
</protein>
<reference evidence="3" key="3">
    <citation type="journal article" date="2016" name="Gigascience">
        <title>De novo construction of an expanded transcriptome assembly for the western tarnished plant bug, Lygus hesperus.</title>
        <authorList>
            <person name="Tassone E.E."/>
            <person name="Geib S.M."/>
            <person name="Hall B."/>
            <person name="Fabrick J.A."/>
            <person name="Brent C.S."/>
            <person name="Hull J.J."/>
        </authorList>
    </citation>
    <scope>NUCLEOTIDE SEQUENCE</scope>
</reference>
<reference evidence="2" key="1">
    <citation type="journal article" date="2014" name="PLoS ONE">
        <title>Transcriptome-Based Identification of ABC Transporters in the Western Tarnished Plant Bug Lygus hesperus.</title>
        <authorList>
            <person name="Hull J.J."/>
            <person name="Chaney K."/>
            <person name="Geib S.M."/>
            <person name="Fabrick J.A."/>
            <person name="Brent C.S."/>
            <person name="Walsh D."/>
            <person name="Lavine L.C."/>
        </authorList>
    </citation>
    <scope>NUCLEOTIDE SEQUENCE</scope>
</reference>
<feature type="compositionally biased region" description="Low complexity" evidence="1">
    <location>
        <begin position="26"/>
        <end position="49"/>
    </location>
</feature>
<name>A0A0A9WIT4_LYGHE</name>
<feature type="region of interest" description="Disordered" evidence="1">
    <location>
        <begin position="1"/>
        <end position="51"/>
    </location>
</feature>
<dbReference type="EMBL" id="GDHC01012093">
    <property type="protein sequence ID" value="JAQ06536.1"/>
    <property type="molecule type" value="Transcribed_RNA"/>
</dbReference>
<sequence>MVNNGNGSGADQYKRNGRDGGLFLVSNTSDMSNRSNSSSNSHSSNSSTSALPSAVRSGIVSAVFNSLDLQDQPGGLSRASANSVFTDQNSELESTSSSVNLLTSTNTTHTTTAAVATTKNSLTNTAITLGKDTSSMTLTDEQEKELLIKLYDLYDDLWATVEGALRLANVVLATSESLIIVADASLLHVPFPALLPDPAMSMRGAGSVEETMPIGARYTTLITPALSHLVLHTEVCGGGFLQEC</sequence>
<organism evidence="2">
    <name type="scientific">Lygus hesperus</name>
    <name type="common">Western plant bug</name>
    <dbReference type="NCBI Taxonomy" id="30085"/>
    <lineage>
        <taxon>Eukaryota</taxon>
        <taxon>Metazoa</taxon>
        <taxon>Ecdysozoa</taxon>
        <taxon>Arthropoda</taxon>
        <taxon>Hexapoda</taxon>
        <taxon>Insecta</taxon>
        <taxon>Pterygota</taxon>
        <taxon>Neoptera</taxon>
        <taxon>Paraneoptera</taxon>
        <taxon>Hemiptera</taxon>
        <taxon>Heteroptera</taxon>
        <taxon>Panheteroptera</taxon>
        <taxon>Cimicomorpha</taxon>
        <taxon>Miridae</taxon>
        <taxon>Mirini</taxon>
        <taxon>Lygus</taxon>
    </lineage>
</organism>
<dbReference type="AlphaFoldDB" id="A0A0A9WIT4"/>
<dbReference type="EMBL" id="GBHO01036283">
    <property type="protein sequence ID" value="JAG07321.1"/>
    <property type="molecule type" value="Transcribed_RNA"/>
</dbReference>
<proteinExistence type="predicted"/>
<gene>
    <name evidence="2" type="ORF">CM83_20525</name>
    <name evidence="3" type="ORF">g.20976</name>
</gene>
<evidence type="ECO:0000313" key="2">
    <source>
        <dbReference type="EMBL" id="JAG07321.1"/>
    </source>
</evidence>
<evidence type="ECO:0000256" key="1">
    <source>
        <dbReference type="SAM" id="MobiDB-lite"/>
    </source>
</evidence>
<reference evidence="2" key="2">
    <citation type="submission" date="2014-07" db="EMBL/GenBank/DDBJ databases">
        <authorList>
            <person name="Hull J."/>
        </authorList>
    </citation>
    <scope>NUCLEOTIDE SEQUENCE</scope>
</reference>
<evidence type="ECO:0000313" key="3">
    <source>
        <dbReference type="EMBL" id="JAQ06536.1"/>
    </source>
</evidence>